<keyword evidence="3" id="KW-1185">Reference proteome</keyword>
<reference evidence="2 3" key="1">
    <citation type="submission" date="2024-02" db="EMBL/GenBank/DDBJ databases">
        <title>Rubritalea halochordaticola NBRC 107102.</title>
        <authorList>
            <person name="Ichikawa N."/>
            <person name="Katano-Makiyama Y."/>
            <person name="Hidaka K."/>
        </authorList>
    </citation>
    <scope>NUCLEOTIDE SEQUENCE [LARGE SCALE GENOMIC DNA]</scope>
    <source>
        <strain evidence="2 3">NBRC 107102</strain>
    </source>
</reference>
<protein>
    <submittedName>
        <fullName evidence="2">Uncharacterized protein</fullName>
    </submittedName>
</protein>
<evidence type="ECO:0000313" key="2">
    <source>
        <dbReference type="EMBL" id="GAA5495968.1"/>
    </source>
</evidence>
<gene>
    <name evidence="2" type="ORF">Rhal01_02149</name>
</gene>
<dbReference type="Proteomes" id="UP001424741">
    <property type="component" value="Unassembled WGS sequence"/>
</dbReference>
<dbReference type="EMBL" id="BAABRL010000006">
    <property type="protein sequence ID" value="GAA5495968.1"/>
    <property type="molecule type" value="Genomic_DNA"/>
</dbReference>
<sequence>MRGVFQIACILFGLNVLAAADAVGMKTSTHSGRLLLWVNGEPLASGHEILAYQAPYCQGENTLRMELDGLDVKEEAGQMQMEVVLYHELGVRYLKRGKDIPLKQGEAWSWTFTLEKNPENRLELKGCQLLTAGDSPALEKLGATFAFGQGKGAELQVVLGKKVALVRPKDPEMMKFFARGQLKSRGYVLFTKSKEGEWRVLKPVVKGMFDIMGMPLGELPE</sequence>
<evidence type="ECO:0000256" key="1">
    <source>
        <dbReference type="SAM" id="SignalP"/>
    </source>
</evidence>
<accession>A0ABP9UZU8</accession>
<proteinExistence type="predicted"/>
<comment type="caution">
    <text evidence="2">The sequence shown here is derived from an EMBL/GenBank/DDBJ whole genome shotgun (WGS) entry which is preliminary data.</text>
</comment>
<feature type="signal peptide" evidence="1">
    <location>
        <begin position="1"/>
        <end position="18"/>
    </location>
</feature>
<evidence type="ECO:0000313" key="3">
    <source>
        <dbReference type="Proteomes" id="UP001424741"/>
    </source>
</evidence>
<keyword evidence="1" id="KW-0732">Signal</keyword>
<organism evidence="2 3">
    <name type="scientific">Rubritalea halochordaticola</name>
    <dbReference type="NCBI Taxonomy" id="714537"/>
    <lineage>
        <taxon>Bacteria</taxon>
        <taxon>Pseudomonadati</taxon>
        <taxon>Verrucomicrobiota</taxon>
        <taxon>Verrucomicrobiia</taxon>
        <taxon>Verrucomicrobiales</taxon>
        <taxon>Rubritaleaceae</taxon>
        <taxon>Rubritalea</taxon>
    </lineage>
</organism>
<feature type="chain" id="PRO_5046728588" evidence="1">
    <location>
        <begin position="19"/>
        <end position="221"/>
    </location>
</feature>
<name>A0ABP9UZU8_9BACT</name>